<dbReference type="Pfam" id="PF08531">
    <property type="entry name" value="Bac_rhamnosid_N"/>
    <property type="match status" value="1"/>
</dbReference>
<dbReference type="GO" id="GO:0030596">
    <property type="term" value="F:alpha-L-rhamnosidase activity"/>
    <property type="evidence" value="ECO:0007669"/>
    <property type="project" value="UniProtKB-EC"/>
</dbReference>
<evidence type="ECO:0000313" key="9">
    <source>
        <dbReference type="Proteomes" id="UP000290365"/>
    </source>
</evidence>
<dbReference type="EMBL" id="CP035758">
    <property type="protein sequence ID" value="QBD76857.1"/>
    <property type="molecule type" value="Genomic_DNA"/>
</dbReference>
<feature type="domain" description="Alpha-L-rhamnosidase concanavalin-like" evidence="4">
    <location>
        <begin position="331"/>
        <end position="435"/>
    </location>
</feature>
<dbReference type="SUPFAM" id="SSF48208">
    <property type="entry name" value="Six-hairpin glycosidases"/>
    <property type="match status" value="1"/>
</dbReference>
<dbReference type="Pfam" id="PF25788">
    <property type="entry name" value="Ig_Rha78A_N"/>
    <property type="match status" value="1"/>
</dbReference>
<dbReference type="Pfam" id="PF17390">
    <property type="entry name" value="Bac_rhamnosid_C"/>
    <property type="match status" value="1"/>
</dbReference>
<dbReference type="Pfam" id="PF05592">
    <property type="entry name" value="Bac_rhamnosid"/>
    <property type="match status" value="1"/>
</dbReference>
<dbReference type="AlphaFoldDB" id="A0A4P6JNG6"/>
<dbReference type="Gene3D" id="2.60.120.260">
    <property type="entry name" value="Galactose-binding domain-like"/>
    <property type="match status" value="2"/>
</dbReference>
<dbReference type="Gene3D" id="2.60.40.10">
    <property type="entry name" value="Immunoglobulins"/>
    <property type="match status" value="1"/>
</dbReference>
<accession>A0A4P6JNG6</accession>
<keyword evidence="3" id="KW-0378">Hydrolase</keyword>
<dbReference type="PANTHER" id="PTHR33307:SF6">
    <property type="entry name" value="ALPHA-RHAMNOSIDASE (EUROFUNG)-RELATED"/>
    <property type="match status" value="1"/>
</dbReference>
<dbReference type="EC" id="3.2.1.40" evidence="2"/>
<feature type="domain" description="Alpha-L-rhamnosidase C-terminal" evidence="7">
    <location>
        <begin position="821"/>
        <end position="896"/>
    </location>
</feature>
<dbReference type="InterPro" id="IPR035396">
    <property type="entry name" value="Bac_rhamnosid6H"/>
</dbReference>
<dbReference type="Gene3D" id="2.60.420.10">
    <property type="entry name" value="Maltose phosphorylase, domain 3"/>
    <property type="match status" value="1"/>
</dbReference>
<dbReference type="InterPro" id="IPR008928">
    <property type="entry name" value="6-hairpin_glycosidase_sf"/>
</dbReference>
<sequence length="938" mass="103745">MATSATSTSSIGVQDLRCEYQDNPLGIDVRQPRLSWKLVSPAGRGTVQTAYQLRVNDEKGELWDSGKVPSGQSVHVPYAGPELRSAQRYTWQVRIWDGAHQASTWSEPAWWEMGLLHSSDWQAKWIEADWDDDPQAFKPAPYLRTAFTLDKPVASARLYVTAHGLYELSLNGQRVGDAYFTPGFTSYEHRLQYQTYDVSELLRSNENALGVILGDGWYRGSISIGGLRNFYGERLSLLLQLHVRYSDGSEQVIISDEHWRATTGPILKSDLQDGEIYDARLEMPGWDQAGFDDSRWQGVRVAEYGLANLVATVGPLVRRKERFVPLAILTTPAGETVVDMGQNLSGVVQLRVSGPAGTTIRLQHGEALDKAGNFTMEHLGLEPIIPAPLQEVLYTLKGEGEEVYTPHFTTHGFRYVKVEGFPGTPTPANFTGIALYSDMPEIGSFSCSDPRLNQLQHNILWSQKGNFLEIPTDCPTRERAGWTGDAQIFVGTGSFLMQTAGFFTKWLKDLAAEQGANGRVPNMIPSPASKLTVNNFSTEFLEGAAGWGDAAVIIPWTLYQMYGDRRILQEQYESMKAWVEYERQNAQDKYKPAGHTAPRYREREPHAHERYLWDTNFHWGEWLEPNDPVPALLFGEHTPEVQQILSAPHVATAYFANSTRLLAEAARVLGKEADAQEYSRLHEQIKQAYISEFVDKDGSITPEKQAAYVRALAFDLLPAELRPAAAAHLVKLIRSAGTHLGTGFLSTPFLCSVLGANGYLDVAYELLMQESRPSWLYAVEKGATTIWESWDGIDEEGNPHGSLNHYSYGAVGSWLYQVVAGIEPTQPGYKHASFQPQPGAGLTAASASYQSLYGEVASSWQLADGHFRLTVTVPANTSATVTILSTIGKEVTEQGQALEAVEGITGVRRTEDATLIDVGSGTYTFDVVTADPTAGTEK</sequence>
<dbReference type="InterPro" id="IPR008902">
    <property type="entry name" value="Rhamnosid_concanavalin"/>
</dbReference>
<dbReference type="PIRSF" id="PIRSF010631">
    <property type="entry name" value="A-rhamnsds"/>
    <property type="match status" value="1"/>
</dbReference>
<protein>
    <recommendedName>
        <fullName evidence="2">alpha-L-rhamnosidase</fullName>
        <ecNumber evidence="2">3.2.1.40</ecNumber>
    </recommendedName>
</protein>
<dbReference type="InterPro" id="IPR016007">
    <property type="entry name" value="Alpha_rhamnosid"/>
</dbReference>
<evidence type="ECO:0000259" key="4">
    <source>
        <dbReference type="Pfam" id="PF05592"/>
    </source>
</evidence>
<dbReference type="InterPro" id="IPR008979">
    <property type="entry name" value="Galactose-bd-like_sf"/>
</dbReference>
<feature type="domain" description="Alpha-L-rhamnosidase six-hairpin glycosidase" evidence="6">
    <location>
        <begin position="441"/>
        <end position="819"/>
    </location>
</feature>
<feature type="domain" description="Bacterial alpha-L-rhamnosidase N-terminal" evidence="5">
    <location>
        <begin position="151"/>
        <end position="321"/>
    </location>
</feature>
<dbReference type="OrthoDB" id="9761045at2"/>
<dbReference type="SUPFAM" id="SSF49785">
    <property type="entry name" value="Galactose-binding domain-like"/>
    <property type="match status" value="1"/>
</dbReference>
<dbReference type="GO" id="GO:0005975">
    <property type="term" value="P:carbohydrate metabolic process"/>
    <property type="evidence" value="ECO:0007669"/>
    <property type="project" value="InterPro"/>
</dbReference>
<evidence type="ECO:0000259" key="5">
    <source>
        <dbReference type="Pfam" id="PF08531"/>
    </source>
</evidence>
<dbReference type="InterPro" id="IPR013737">
    <property type="entry name" value="Bac_rhamnosid_N"/>
</dbReference>
<evidence type="ECO:0000259" key="6">
    <source>
        <dbReference type="Pfam" id="PF17389"/>
    </source>
</evidence>
<proteinExistence type="predicted"/>
<dbReference type="Pfam" id="PF17389">
    <property type="entry name" value="Bac_rhamnosid6H"/>
    <property type="match status" value="1"/>
</dbReference>
<reference evidence="8 9" key="1">
    <citation type="submission" date="2019-01" db="EMBL/GenBank/DDBJ databases">
        <title>Ktedonosporobacter rubrisoli SCAWS-G2.</title>
        <authorList>
            <person name="Huang Y."/>
            <person name="Yan B."/>
        </authorList>
    </citation>
    <scope>NUCLEOTIDE SEQUENCE [LARGE SCALE GENOMIC DNA]</scope>
    <source>
        <strain evidence="8 9">SCAWS-G2</strain>
    </source>
</reference>
<comment type="catalytic activity">
    <reaction evidence="1">
        <text>Hydrolysis of terminal non-reducing alpha-L-rhamnose residues in alpha-L-rhamnosides.</text>
        <dbReference type="EC" id="3.2.1.40"/>
    </reaction>
</comment>
<evidence type="ECO:0000256" key="2">
    <source>
        <dbReference type="ARBA" id="ARBA00012652"/>
    </source>
</evidence>
<name>A0A4P6JNG6_KTERU</name>
<dbReference type="PANTHER" id="PTHR33307">
    <property type="entry name" value="ALPHA-RHAMNOSIDASE (EUROFUNG)"/>
    <property type="match status" value="1"/>
</dbReference>
<evidence type="ECO:0000256" key="1">
    <source>
        <dbReference type="ARBA" id="ARBA00001445"/>
    </source>
</evidence>
<organism evidence="8 9">
    <name type="scientific">Ktedonosporobacter rubrisoli</name>
    <dbReference type="NCBI Taxonomy" id="2509675"/>
    <lineage>
        <taxon>Bacteria</taxon>
        <taxon>Bacillati</taxon>
        <taxon>Chloroflexota</taxon>
        <taxon>Ktedonobacteria</taxon>
        <taxon>Ktedonobacterales</taxon>
        <taxon>Ktedonosporobacteraceae</taxon>
        <taxon>Ktedonosporobacter</taxon>
    </lineage>
</organism>
<dbReference type="InterPro" id="IPR013783">
    <property type="entry name" value="Ig-like_fold"/>
</dbReference>
<gene>
    <name evidence="8" type="ORF">EPA93_12920</name>
</gene>
<dbReference type="Proteomes" id="UP000290365">
    <property type="component" value="Chromosome"/>
</dbReference>
<dbReference type="RefSeq" id="WP_129887921.1">
    <property type="nucleotide sequence ID" value="NZ_CP035758.1"/>
</dbReference>
<evidence type="ECO:0000259" key="7">
    <source>
        <dbReference type="Pfam" id="PF17390"/>
    </source>
</evidence>
<dbReference type="InterPro" id="IPR035398">
    <property type="entry name" value="Bac_rhamnosid_C"/>
</dbReference>
<dbReference type="KEGG" id="kbs:EPA93_12920"/>
<dbReference type="Gene3D" id="1.50.10.10">
    <property type="match status" value="1"/>
</dbReference>
<evidence type="ECO:0000256" key="3">
    <source>
        <dbReference type="ARBA" id="ARBA00022801"/>
    </source>
</evidence>
<dbReference type="InterPro" id="IPR012341">
    <property type="entry name" value="6hp_glycosidase-like_sf"/>
</dbReference>
<keyword evidence="9" id="KW-1185">Reference proteome</keyword>
<evidence type="ECO:0000313" key="8">
    <source>
        <dbReference type="EMBL" id="QBD76857.1"/>
    </source>
</evidence>